<keyword evidence="6 8" id="KW-1133">Transmembrane helix</keyword>
<name>A0A4R1L439_9PAST</name>
<dbReference type="GO" id="GO:0140359">
    <property type="term" value="F:ABC-type transporter activity"/>
    <property type="evidence" value="ECO:0007669"/>
    <property type="project" value="InterPro"/>
</dbReference>
<dbReference type="GO" id="GO:0005886">
    <property type="term" value="C:plasma membrane"/>
    <property type="evidence" value="ECO:0007669"/>
    <property type="project" value="UniProtKB-SubCell"/>
</dbReference>
<evidence type="ECO:0000256" key="8">
    <source>
        <dbReference type="SAM" id="Phobius"/>
    </source>
</evidence>
<dbReference type="Gene3D" id="1.20.1560.10">
    <property type="entry name" value="ABC transporter type 1, transmembrane domain"/>
    <property type="match status" value="1"/>
</dbReference>
<dbReference type="InterPro" id="IPR036640">
    <property type="entry name" value="ABC1_TM_sf"/>
</dbReference>
<dbReference type="InterPro" id="IPR003439">
    <property type="entry name" value="ABC_transporter-like_ATP-bd"/>
</dbReference>
<dbReference type="Gene3D" id="3.40.50.300">
    <property type="entry name" value="P-loop containing nucleotide triphosphate hydrolases"/>
    <property type="match status" value="1"/>
</dbReference>
<dbReference type="InterPro" id="IPR003593">
    <property type="entry name" value="AAA+_ATPase"/>
</dbReference>
<evidence type="ECO:0000256" key="6">
    <source>
        <dbReference type="ARBA" id="ARBA00022989"/>
    </source>
</evidence>
<sequence>MQHSTLKKIIYQRFSLPVLLWAGVALLETLFYFALINALAQQSGFATVLCLAVICVLFTTLAGRFGYLSGVKLAGDLYQGLEQVLRNAKLSWFSLANQAKASSMAAEKILFLMSLPAHQMQTFVYASLFPILISGGVIYAFGWQIGLLVIVSLIIAFALQLVGQRTLQGLEQQRQQLQQQLDEQSLQFVDNLAFWRSVRGMQHAGAGLNALWYNNATLLAKLNRLASVMISLATLSSLLPMLIVAIGLATNGATPLQILLLVLLVARAAAPFETLAIALLSLPSIKTAFAQYQELLNAPHLKQKDVDGNNISQHNVTPNNDKTAVKNNAVLSICKLHYGVLKNINFQINQGERVQIAGASGCGKSTLLELLLRFDDPEQGQILLNNTDIKTLPYRNFMQQFAYVPQEPVLFAGTLAENLRLGNQASDEQLTEILQSLNLGYLLNREQGLNQQIGRNGEKLSGGERQRLCLARALLKNAPILLLDEVTAPLDDSSETAVLDYIKAQHRTVIFTTHKNDSKWESDKVVGL</sequence>
<keyword evidence="5" id="KW-0067">ATP-binding</keyword>
<dbReference type="SMART" id="SM00382">
    <property type="entry name" value="AAA"/>
    <property type="match status" value="1"/>
</dbReference>
<feature type="transmembrane region" description="Helical" evidence="8">
    <location>
        <begin position="147"/>
        <end position="167"/>
    </location>
</feature>
<comment type="subcellular location">
    <subcellularLocation>
        <location evidence="1">Cell membrane</location>
        <topology evidence="1">Multi-pass membrane protein</topology>
    </subcellularLocation>
</comment>
<feature type="transmembrane region" description="Helical" evidence="8">
    <location>
        <begin position="45"/>
        <end position="67"/>
    </location>
</feature>
<dbReference type="GO" id="GO:0034040">
    <property type="term" value="F:ATPase-coupled lipid transmembrane transporter activity"/>
    <property type="evidence" value="ECO:0007669"/>
    <property type="project" value="TreeGrafter"/>
</dbReference>
<dbReference type="PANTHER" id="PTHR24221:SF653">
    <property type="entry name" value="TRANSPORT ATP-BINDING PROTEIN CYDC"/>
    <property type="match status" value="1"/>
</dbReference>
<feature type="transmembrane region" description="Helical" evidence="8">
    <location>
        <begin position="18"/>
        <end position="39"/>
    </location>
</feature>
<keyword evidence="12" id="KW-1185">Reference proteome</keyword>
<evidence type="ECO:0000256" key="5">
    <source>
        <dbReference type="ARBA" id="ARBA00022840"/>
    </source>
</evidence>
<dbReference type="Pfam" id="PF00005">
    <property type="entry name" value="ABC_tran"/>
    <property type="match status" value="1"/>
</dbReference>
<evidence type="ECO:0000256" key="4">
    <source>
        <dbReference type="ARBA" id="ARBA00022741"/>
    </source>
</evidence>
<evidence type="ECO:0000256" key="3">
    <source>
        <dbReference type="ARBA" id="ARBA00022692"/>
    </source>
</evidence>
<comment type="caution">
    <text evidence="11">The sequence shown here is derived from an EMBL/GenBank/DDBJ whole genome shotgun (WGS) entry which is preliminary data.</text>
</comment>
<evidence type="ECO:0000313" key="12">
    <source>
        <dbReference type="Proteomes" id="UP000295496"/>
    </source>
</evidence>
<accession>A0A4R1L439</accession>
<dbReference type="CDD" id="cd03228">
    <property type="entry name" value="ABCC_MRP_Like"/>
    <property type="match status" value="1"/>
</dbReference>
<dbReference type="InterPro" id="IPR027417">
    <property type="entry name" value="P-loop_NTPase"/>
</dbReference>
<evidence type="ECO:0000259" key="10">
    <source>
        <dbReference type="PROSITE" id="PS50929"/>
    </source>
</evidence>
<dbReference type="SUPFAM" id="SSF52540">
    <property type="entry name" value="P-loop containing nucleoside triphosphate hydrolases"/>
    <property type="match status" value="1"/>
</dbReference>
<dbReference type="PANTHER" id="PTHR24221">
    <property type="entry name" value="ATP-BINDING CASSETTE SUB-FAMILY B"/>
    <property type="match status" value="1"/>
</dbReference>
<dbReference type="SUPFAM" id="SSF90123">
    <property type="entry name" value="ABC transporter transmembrane region"/>
    <property type="match status" value="1"/>
</dbReference>
<dbReference type="RefSeq" id="WP_132299335.1">
    <property type="nucleotide sequence ID" value="NZ_CP170642.1"/>
</dbReference>
<protein>
    <submittedName>
        <fullName evidence="11">ABC-type multidrug transport system fused ATPase/permease subunit</fullName>
    </submittedName>
</protein>
<reference evidence="11 12" key="1">
    <citation type="submission" date="2019-03" db="EMBL/GenBank/DDBJ databases">
        <title>Genomic Encyclopedia of Type Strains, Phase IV (KMG-IV): sequencing the most valuable type-strain genomes for metagenomic binning, comparative biology and taxonomic classification.</title>
        <authorList>
            <person name="Goeker M."/>
        </authorList>
    </citation>
    <scope>NUCLEOTIDE SEQUENCE [LARGE SCALE GENOMIC DNA]</scope>
    <source>
        <strain evidence="11 12">DSM 10053</strain>
    </source>
</reference>
<dbReference type="InterPro" id="IPR017871">
    <property type="entry name" value="ABC_transporter-like_CS"/>
</dbReference>
<dbReference type="GO" id="GO:0005524">
    <property type="term" value="F:ATP binding"/>
    <property type="evidence" value="ECO:0007669"/>
    <property type="project" value="UniProtKB-KW"/>
</dbReference>
<dbReference type="PROSITE" id="PS50929">
    <property type="entry name" value="ABC_TM1F"/>
    <property type="match status" value="1"/>
</dbReference>
<keyword evidence="2" id="KW-1003">Cell membrane</keyword>
<evidence type="ECO:0000256" key="2">
    <source>
        <dbReference type="ARBA" id="ARBA00022475"/>
    </source>
</evidence>
<organism evidence="11 12">
    <name type="scientific">Lonepinella koalarum</name>
    <dbReference type="NCBI Taxonomy" id="53417"/>
    <lineage>
        <taxon>Bacteria</taxon>
        <taxon>Pseudomonadati</taxon>
        <taxon>Pseudomonadota</taxon>
        <taxon>Gammaproteobacteria</taxon>
        <taxon>Pasteurellales</taxon>
        <taxon>Pasteurellaceae</taxon>
        <taxon>Lonepinella</taxon>
    </lineage>
</organism>
<dbReference type="AlphaFoldDB" id="A0A4R1L439"/>
<feature type="domain" description="ABC transporter" evidence="9">
    <location>
        <begin position="325"/>
        <end position="528"/>
    </location>
</feature>
<gene>
    <name evidence="11" type="ORF">EV692_0020</name>
</gene>
<dbReference type="PROSITE" id="PS50893">
    <property type="entry name" value="ABC_TRANSPORTER_2"/>
    <property type="match status" value="1"/>
</dbReference>
<dbReference type="EMBL" id="SMGJ01000001">
    <property type="protein sequence ID" value="TCK70969.1"/>
    <property type="molecule type" value="Genomic_DNA"/>
</dbReference>
<proteinExistence type="predicted"/>
<evidence type="ECO:0000256" key="7">
    <source>
        <dbReference type="ARBA" id="ARBA00023136"/>
    </source>
</evidence>
<dbReference type="InterPro" id="IPR011527">
    <property type="entry name" value="ABC1_TM_dom"/>
</dbReference>
<dbReference type="GO" id="GO:0016887">
    <property type="term" value="F:ATP hydrolysis activity"/>
    <property type="evidence" value="ECO:0007669"/>
    <property type="project" value="InterPro"/>
</dbReference>
<evidence type="ECO:0000259" key="9">
    <source>
        <dbReference type="PROSITE" id="PS50893"/>
    </source>
</evidence>
<dbReference type="InterPro" id="IPR039421">
    <property type="entry name" value="Type_1_exporter"/>
</dbReference>
<feature type="transmembrane region" description="Helical" evidence="8">
    <location>
        <begin position="256"/>
        <end position="282"/>
    </location>
</feature>
<feature type="transmembrane region" description="Helical" evidence="8">
    <location>
        <begin position="228"/>
        <end position="250"/>
    </location>
</feature>
<keyword evidence="3 8" id="KW-0812">Transmembrane</keyword>
<keyword evidence="4" id="KW-0547">Nucleotide-binding</keyword>
<keyword evidence="7 8" id="KW-0472">Membrane</keyword>
<feature type="domain" description="ABC transmembrane type-1" evidence="10">
    <location>
        <begin position="19"/>
        <end position="284"/>
    </location>
</feature>
<evidence type="ECO:0000256" key="1">
    <source>
        <dbReference type="ARBA" id="ARBA00004651"/>
    </source>
</evidence>
<dbReference type="Proteomes" id="UP000295496">
    <property type="component" value="Unassembled WGS sequence"/>
</dbReference>
<dbReference type="PROSITE" id="PS00211">
    <property type="entry name" value="ABC_TRANSPORTER_1"/>
    <property type="match status" value="1"/>
</dbReference>
<evidence type="ECO:0000313" key="11">
    <source>
        <dbReference type="EMBL" id="TCK70969.1"/>
    </source>
</evidence>